<evidence type="ECO:0000313" key="4">
    <source>
        <dbReference type="EMBL" id="GFZ30430.1"/>
    </source>
</evidence>
<dbReference type="EMBL" id="BMBA01000001">
    <property type="protein sequence ID" value="GFZ30430.1"/>
    <property type="molecule type" value="Genomic_DNA"/>
</dbReference>
<keyword evidence="1" id="KW-0472">Membrane</keyword>
<protein>
    <recommendedName>
        <fullName evidence="6">DUF4179 domain-containing protein</fullName>
    </recommendedName>
</protein>
<reference evidence="4 5" key="1">
    <citation type="journal article" date="2021" name="Int. J. Syst. Evol. Microbiol.">
        <title>Clostridium zeae sp. nov., isolated from corn silage.</title>
        <authorList>
            <person name="Kobayashi H."/>
            <person name="Tanizawa Y."/>
            <person name="Yagura M."/>
            <person name="Sakamoto M."/>
            <person name="Ohkuma M."/>
            <person name="Tohno M."/>
        </authorList>
    </citation>
    <scope>NUCLEOTIDE SEQUENCE [LARGE SCALE GENOMIC DNA]</scope>
    <source>
        <strain evidence="4 5">CSC2</strain>
    </source>
</reference>
<dbReference type="RefSeq" id="WP_206868400.1">
    <property type="nucleotide sequence ID" value="NZ_BMBA01000001.1"/>
</dbReference>
<proteinExistence type="predicted"/>
<evidence type="ECO:0008006" key="6">
    <source>
        <dbReference type="Google" id="ProtNLM"/>
    </source>
</evidence>
<keyword evidence="5" id="KW-1185">Reference proteome</keyword>
<feature type="domain" description="DUF4179" evidence="2">
    <location>
        <begin position="47"/>
        <end position="131"/>
    </location>
</feature>
<dbReference type="Pfam" id="PF13786">
    <property type="entry name" value="DUF4179"/>
    <property type="match status" value="1"/>
</dbReference>
<dbReference type="InterPro" id="IPR040680">
    <property type="entry name" value="DUF5643"/>
</dbReference>
<dbReference type="Pfam" id="PF18705">
    <property type="entry name" value="DUF5643"/>
    <property type="match status" value="1"/>
</dbReference>
<dbReference type="InterPro" id="IPR025436">
    <property type="entry name" value="DUF4179"/>
</dbReference>
<keyword evidence="1" id="KW-1133">Transmembrane helix</keyword>
<dbReference type="Gene3D" id="2.60.40.1640">
    <property type="entry name" value="Conserved domain protein"/>
    <property type="match status" value="1"/>
</dbReference>
<feature type="transmembrane region" description="Helical" evidence="1">
    <location>
        <begin position="49"/>
        <end position="72"/>
    </location>
</feature>
<gene>
    <name evidence="4" type="ORF">CSC2_09560</name>
</gene>
<evidence type="ECO:0000256" key="1">
    <source>
        <dbReference type="SAM" id="Phobius"/>
    </source>
</evidence>
<evidence type="ECO:0000313" key="5">
    <source>
        <dbReference type="Proteomes" id="UP000663802"/>
    </source>
</evidence>
<evidence type="ECO:0000259" key="2">
    <source>
        <dbReference type="Pfam" id="PF13786"/>
    </source>
</evidence>
<dbReference type="Proteomes" id="UP000663802">
    <property type="component" value="Unassembled WGS sequence"/>
</dbReference>
<comment type="caution">
    <text evidence="4">The sequence shown here is derived from an EMBL/GenBank/DDBJ whole genome shotgun (WGS) entry which is preliminary data.</text>
</comment>
<organism evidence="4 5">
    <name type="scientific">Clostridium zeae</name>
    <dbReference type="NCBI Taxonomy" id="2759022"/>
    <lineage>
        <taxon>Bacteria</taxon>
        <taxon>Bacillati</taxon>
        <taxon>Bacillota</taxon>
        <taxon>Clostridia</taxon>
        <taxon>Eubacteriales</taxon>
        <taxon>Clostridiaceae</taxon>
        <taxon>Clostridium</taxon>
    </lineage>
</organism>
<name>A0ABQ1E6P1_9CLOT</name>
<accession>A0ABQ1E6P1</accession>
<sequence>MGKDIYEEFDSIYFDKAEFENVEDSLSEIEIKRLNKNLKKRIFKYDKKYIKAAAIASITLIIGASVMTPAFAKTIVQYIPAMESLYGKLGYYSEYKDFSQYIGESKEDKGYKFTIDKLVADQDTVLVALRITKPGLNNKLKEKDSQVDFIMTADLTGMDRGTIAGGGLYKRVVDENTSLVLLENEAVVGKTLPKRFNMNLNIFSTSNEGIKVDFQLPVSREKIEEETIVKKSLGMSEIEDKFKINLSEIKVSPLNTKIKYSIDKSNDENTFVSFYCYDDKGNIYLDMGGRADDSNEKSGVVSGIEKNANKLYIVPYIMQYASKEEKKIESFDFVGKLYDVNTIREFNFKEDGKINVYNIEKKGEKIKFYYTFVGPEGFLGKQDIIQLYELKGNNQDTARLKEINEENRDDIALISKKDIKMYKPDLSKPNNYCIEFTNIDLDKNYVYSVGCVPVPKMITGDKIEVNLSK</sequence>
<keyword evidence="1" id="KW-0812">Transmembrane</keyword>
<feature type="domain" description="DUF5643" evidence="3">
    <location>
        <begin position="237"/>
        <end position="331"/>
    </location>
</feature>
<dbReference type="Gene3D" id="2.60.40.1630">
    <property type="entry name" value="bacillus anthracis domain"/>
    <property type="match status" value="1"/>
</dbReference>
<evidence type="ECO:0000259" key="3">
    <source>
        <dbReference type="Pfam" id="PF18705"/>
    </source>
</evidence>